<dbReference type="InterPro" id="IPR001064">
    <property type="entry name" value="Beta/gamma_crystallin"/>
</dbReference>
<comment type="function">
    <text evidence="1">Crystallins are the dominant structural components of the vertebrate eye lens.</text>
</comment>
<evidence type="ECO:0000259" key="5">
    <source>
        <dbReference type="PROSITE" id="PS50915"/>
    </source>
</evidence>
<dbReference type="PRINTS" id="PR01367">
    <property type="entry name" value="BGCRYSTALLIN"/>
</dbReference>
<dbReference type="GO" id="GO:0005212">
    <property type="term" value="F:structural constituent of eye lens"/>
    <property type="evidence" value="ECO:0007669"/>
    <property type="project" value="UniProtKB-KW"/>
</dbReference>
<dbReference type="SMART" id="SM00247">
    <property type="entry name" value="XTALbg"/>
    <property type="match status" value="2"/>
</dbReference>
<comment type="similarity">
    <text evidence="2">Belongs to the beta/gamma-crystallin family.</text>
</comment>
<dbReference type="Pfam" id="PF00030">
    <property type="entry name" value="Crystall"/>
    <property type="match status" value="2"/>
</dbReference>
<dbReference type="PANTHER" id="PTHR11818:SF126">
    <property type="entry name" value="CRYSTALLIN, GAMMA MX,-LIKE 2-RELATED"/>
    <property type="match status" value="1"/>
</dbReference>
<keyword evidence="4" id="KW-0677">Repeat</keyword>
<dbReference type="PROSITE" id="PS50915">
    <property type="entry name" value="CRYSTALLIN_BETA_GAMMA"/>
    <property type="match status" value="3"/>
</dbReference>
<keyword evidence="7" id="KW-1185">Reference proteome</keyword>
<dbReference type="FunFam" id="2.60.20.10:FF:000003">
    <property type="entry name" value="Crystallin gamma S"/>
    <property type="match status" value="1"/>
</dbReference>
<evidence type="ECO:0000256" key="4">
    <source>
        <dbReference type="ARBA" id="ARBA00022737"/>
    </source>
</evidence>
<dbReference type="GeneTree" id="ENSGT00940000163494"/>
<dbReference type="PANTHER" id="PTHR11818">
    <property type="entry name" value="BETA/GAMMA CRYSTALLIN"/>
    <property type="match status" value="1"/>
</dbReference>
<feature type="domain" description="Beta/gamma crystallin 'Greek key'" evidence="5">
    <location>
        <begin position="132"/>
        <end position="174"/>
    </location>
</feature>
<dbReference type="SUPFAM" id="SSF49695">
    <property type="entry name" value="gamma-Crystallin-like"/>
    <property type="match status" value="1"/>
</dbReference>
<protein>
    <submittedName>
        <fullName evidence="6">Crystallin, gamma S4</fullName>
    </submittedName>
</protein>
<dbReference type="Ensembl" id="ENSCVAT00000009092.1">
    <property type="protein sequence ID" value="ENSCVAP00000003997.1"/>
    <property type="gene ID" value="ENSCVAG00000005269.1"/>
</dbReference>
<dbReference type="AlphaFoldDB" id="A0A3Q2CG59"/>
<sequence>SEARSGKQIRTGTGQDFQGKSYDCKGDSADLYSYIHRCNSVKVHGGWWVLYERSNFSGYQYIVGPGEYNVYGQWMGFNDCVRSCKIIKNGPFKLKLYGQPNFNGQTLEVTENMKSLREKWLQKVMSCKVLEGSWVFYEHPNFSGRQYLLEKGEYGSPSEWGALTATVASIRRIMELPKSDS</sequence>
<evidence type="ECO:0000313" key="6">
    <source>
        <dbReference type="Ensembl" id="ENSCVAP00000003997.1"/>
    </source>
</evidence>
<organism evidence="6 7">
    <name type="scientific">Cyprinodon variegatus</name>
    <name type="common">Sheepshead minnow</name>
    <dbReference type="NCBI Taxonomy" id="28743"/>
    <lineage>
        <taxon>Eukaryota</taxon>
        <taxon>Metazoa</taxon>
        <taxon>Chordata</taxon>
        <taxon>Craniata</taxon>
        <taxon>Vertebrata</taxon>
        <taxon>Euteleostomi</taxon>
        <taxon>Actinopterygii</taxon>
        <taxon>Neopterygii</taxon>
        <taxon>Teleostei</taxon>
        <taxon>Neoteleostei</taxon>
        <taxon>Acanthomorphata</taxon>
        <taxon>Ovalentaria</taxon>
        <taxon>Atherinomorphae</taxon>
        <taxon>Cyprinodontiformes</taxon>
        <taxon>Cyprinodontidae</taxon>
        <taxon>Cyprinodon</taxon>
    </lineage>
</organism>
<dbReference type="FunFam" id="2.60.20.10:FF:000001">
    <property type="entry name" value="Crystallin gamma S"/>
    <property type="match status" value="1"/>
</dbReference>
<dbReference type="GO" id="GO:0002088">
    <property type="term" value="P:lens development in camera-type eye"/>
    <property type="evidence" value="ECO:0007669"/>
    <property type="project" value="TreeGrafter"/>
</dbReference>
<dbReference type="Proteomes" id="UP000265020">
    <property type="component" value="Unassembled WGS sequence"/>
</dbReference>
<feature type="domain" description="Beta/gamma crystallin 'Greek key'" evidence="5">
    <location>
        <begin position="92"/>
        <end position="131"/>
    </location>
</feature>
<proteinExistence type="inferred from homology"/>
<dbReference type="Gene3D" id="2.60.20.10">
    <property type="entry name" value="Crystallins"/>
    <property type="match status" value="2"/>
</dbReference>
<evidence type="ECO:0000256" key="2">
    <source>
        <dbReference type="ARBA" id="ARBA00009646"/>
    </source>
</evidence>
<reference evidence="6" key="2">
    <citation type="submission" date="2025-09" db="UniProtKB">
        <authorList>
            <consortium name="Ensembl"/>
        </authorList>
    </citation>
    <scope>IDENTIFICATION</scope>
</reference>
<keyword evidence="3" id="KW-0273">Eye lens protein</keyword>
<dbReference type="OMA" id="HRCNSVK"/>
<dbReference type="InterPro" id="IPR050252">
    <property type="entry name" value="Beta/Gamma-Crystallin"/>
</dbReference>
<feature type="domain" description="Beta/gamma crystallin 'Greek key'" evidence="5">
    <location>
        <begin position="46"/>
        <end position="88"/>
    </location>
</feature>
<dbReference type="InterPro" id="IPR011024">
    <property type="entry name" value="G_crystallin-like"/>
</dbReference>
<evidence type="ECO:0000256" key="3">
    <source>
        <dbReference type="ARBA" id="ARBA00022613"/>
    </source>
</evidence>
<dbReference type="GO" id="GO:0007601">
    <property type="term" value="P:visual perception"/>
    <property type="evidence" value="ECO:0007669"/>
    <property type="project" value="TreeGrafter"/>
</dbReference>
<evidence type="ECO:0000313" key="7">
    <source>
        <dbReference type="Proteomes" id="UP000265020"/>
    </source>
</evidence>
<name>A0A3Q2CG59_CYPVA</name>
<reference evidence="6" key="1">
    <citation type="submission" date="2025-08" db="UniProtKB">
        <authorList>
            <consortium name="Ensembl"/>
        </authorList>
    </citation>
    <scope>IDENTIFICATION</scope>
</reference>
<accession>A0A3Q2CG59</accession>
<evidence type="ECO:0000256" key="1">
    <source>
        <dbReference type="ARBA" id="ARBA00003689"/>
    </source>
</evidence>